<dbReference type="EMBL" id="BSYO01000024">
    <property type="protein sequence ID" value="GMH22285.1"/>
    <property type="molecule type" value="Genomic_DNA"/>
</dbReference>
<evidence type="ECO:0000313" key="2">
    <source>
        <dbReference type="EMBL" id="GMH22285.1"/>
    </source>
</evidence>
<protein>
    <submittedName>
        <fullName evidence="2">Uncharacterized protein</fullName>
    </submittedName>
</protein>
<dbReference type="Proteomes" id="UP001279734">
    <property type="component" value="Unassembled WGS sequence"/>
</dbReference>
<feature type="compositionally biased region" description="Basic and acidic residues" evidence="1">
    <location>
        <begin position="70"/>
        <end position="82"/>
    </location>
</feature>
<comment type="caution">
    <text evidence="2">The sequence shown here is derived from an EMBL/GenBank/DDBJ whole genome shotgun (WGS) entry which is preliminary data.</text>
</comment>
<feature type="compositionally biased region" description="Polar residues" evidence="1">
    <location>
        <begin position="85"/>
        <end position="98"/>
    </location>
</feature>
<feature type="region of interest" description="Disordered" evidence="1">
    <location>
        <begin position="61"/>
        <end position="138"/>
    </location>
</feature>
<accession>A0AAD3T3S1</accession>
<reference evidence="2" key="1">
    <citation type="submission" date="2023-05" db="EMBL/GenBank/DDBJ databases">
        <title>Nepenthes gracilis genome sequencing.</title>
        <authorList>
            <person name="Fukushima K."/>
        </authorList>
    </citation>
    <scope>NUCLEOTIDE SEQUENCE</scope>
    <source>
        <strain evidence="2">SING2019-196</strain>
    </source>
</reference>
<sequence length="138" mass="15970">MNSYRNDYMNILSESHLRCLALRNIGLPTTFQGHPSHNFSKLSEPENLKKKKPVELHRTLSNPMFAHTYGRKDGKSKDHFDAQKPTLQPNQPIIASNRNRFRISKEGATKGRRMKERVETLSERKHQERGTNSRSTGK</sequence>
<feature type="compositionally biased region" description="Basic and acidic residues" evidence="1">
    <location>
        <begin position="116"/>
        <end position="131"/>
    </location>
</feature>
<proteinExistence type="predicted"/>
<name>A0AAD3T3S1_NEPGR</name>
<keyword evidence="3" id="KW-1185">Reference proteome</keyword>
<dbReference type="AlphaFoldDB" id="A0AAD3T3S1"/>
<gene>
    <name evidence="2" type="ORF">Nepgr_024128</name>
</gene>
<organism evidence="2 3">
    <name type="scientific">Nepenthes gracilis</name>
    <name type="common">Slender pitcher plant</name>
    <dbReference type="NCBI Taxonomy" id="150966"/>
    <lineage>
        <taxon>Eukaryota</taxon>
        <taxon>Viridiplantae</taxon>
        <taxon>Streptophyta</taxon>
        <taxon>Embryophyta</taxon>
        <taxon>Tracheophyta</taxon>
        <taxon>Spermatophyta</taxon>
        <taxon>Magnoliopsida</taxon>
        <taxon>eudicotyledons</taxon>
        <taxon>Gunneridae</taxon>
        <taxon>Pentapetalae</taxon>
        <taxon>Caryophyllales</taxon>
        <taxon>Nepenthaceae</taxon>
        <taxon>Nepenthes</taxon>
    </lineage>
</organism>
<evidence type="ECO:0000256" key="1">
    <source>
        <dbReference type="SAM" id="MobiDB-lite"/>
    </source>
</evidence>
<evidence type="ECO:0000313" key="3">
    <source>
        <dbReference type="Proteomes" id="UP001279734"/>
    </source>
</evidence>